<dbReference type="RefSeq" id="WP_107892121.1">
    <property type="nucleotide sequence ID" value="NZ_NHSI01000024.1"/>
</dbReference>
<gene>
    <name evidence="2" type="ORF">C8N32_107132</name>
</gene>
<reference evidence="2 3" key="1">
    <citation type="submission" date="2018-04" db="EMBL/GenBank/DDBJ databases">
        <title>Genomic Encyclopedia of Archaeal and Bacterial Type Strains, Phase II (KMG-II): from individual species to whole genera.</title>
        <authorList>
            <person name="Goeker M."/>
        </authorList>
    </citation>
    <scope>NUCLEOTIDE SEQUENCE [LARGE SCALE GENOMIC DNA]</scope>
    <source>
        <strain evidence="2 3">DSM 18064</strain>
    </source>
</reference>
<protein>
    <submittedName>
        <fullName evidence="2">Uncharacterized protein</fullName>
    </submittedName>
</protein>
<dbReference type="OrthoDB" id="8601734at2"/>
<feature type="transmembrane region" description="Helical" evidence="1">
    <location>
        <begin position="6"/>
        <end position="25"/>
    </location>
</feature>
<evidence type="ECO:0000313" key="3">
    <source>
        <dbReference type="Proteomes" id="UP000243859"/>
    </source>
</evidence>
<dbReference type="EMBL" id="QAAA01000007">
    <property type="protein sequence ID" value="PTN02365.1"/>
    <property type="molecule type" value="Genomic_DNA"/>
</dbReference>
<keyword evidence="1" id="KW-1133">Transmembrane helix</keyword>
<keyword evidence="1" id="KW-0472">Membrane</keyword>
<accession>A0A2T5BSP6</accession>
<comment type="caution">
    <text evidence="2">The sequence shown here is derived from an EMBL/GenBank/DDBJ whole genome shotgun (WGS) entry which is preliminary data.</text>
</comment>
<proteinExistence type="predicted"/>
<keyword evidence="1" id="KW-0812">Transmembrane</keyword>
<organism evidence="2 3">
    <name type="scientific">Rhodovulum imhoffii</name>
    <dbReference type="NCBI Taxonomy" id="365340"/>
    <lineage>
        <taxon>Bacteria</taxon>
        <taxon>Pseudomonadati</taxon>
        <taxon>Pseudomonadota</taxon>
        <taxon>Alphaproteobacteria</taxon>
        <taxon>Rhodobacterales</taxon>
        <taxon>Paracoccaceae</taxon>
        <taxon>Rhodovulum</taxon>
    </lineage>
</organism>
<evidence type="ECO:0000256" key="1">
    <source>
        <dbReference type="SAM" id="Phobius"/>
    </source>
</evidence>
<sequence>MFLELIATFIAGIAAAGVALLLNMASGRRLPRWLMPVAAGAAMLGYTIWSEYSWAGRTVAALPDGVREIHRVRQKVLWKPWTYAAPQTTAVMAADLAGVAQNPAAPGVSLVDLYFFTRWMPARRVPQLVDCAAGARADVSDAGLSDPAAARWRGLRPDDPLLKAVCAPESRGAG</sequence>
<dbReference type="Proteomes" id="UP000243859">
    <property type="component" value="Unassembled WGS sequence"/>
</dbReference>
<evidence type="ECO:0000313" key="2">
    <source>
        <dbReference type="EMBL" id="PTN02365.1"/>
    </source>
</evidence>
<dbReference type="AlphaFoldDB" id="A0A2T5BSP6"/>
<name>A0A2T5BSP6_9RHOB</name>
<keyword evidence="3" id="KW-1185">Reference proteome</keyword>